<feature type="chain" id="PRO_5041673403" evidence="1">
    <location>
        <begin position="24"/>
        <end position="246"/>
    </location>
</feature>
<keyword evidence="4" id="KW-1185">Reference proteome</keyword>
<dbReference type="Gene3D" id="2.160.20.120">
    <property type="match status" value="1"/>
</dbReference>
<feature type="domain" description="Putative auto-transporter adhesin head GIN" evidence="2">
    <location>
        <begin position="47"/>
        <end position="231"/>
    </location>
</feature>
<dbReference type="EMBL" id="CP136594">
    <property type="protein sequence ID" value="WOE75246.1"/>
    <property type="molecule type" value="Genomic_DNA"/>
</dbReference>
<dbReference type="PANTHER" id="PTHR39200:SF1">
    <property type="entry name" value="AUTO-TRANSPORTER ADHESIN HEAD GIN DOMAIN-CONTAINING PROTEIN-RELATED"/>
    <property type="match status" value="1"/>
</dbReference>
<proteinExistence type="predicted"/>
<dbReference type="PROSITE" id="PS51257">
    <property type="entry name" value="PROKAR_LIPOPROTEIN"/>
    <property type="match status" value="1"/>
</dbReference>
<dbReference type="Proteomes" id="UP001302429">
    <property type="component" value="Chromosome"/>
</dbReference>
<evidence type="ECO:0000259" key="2">
    <source>
        <dbReference type="Pfam" id="PF10988"/>
    </source>
</evidence>
<reference evidence="3 4" key="1">
    <citation type="submission" date="2023-10" db="EMBL/GenBank/DDBJ databases">
        <title>Complete genome sequence of a Sphingomonadaceae bacterium.</title>
        <authorList>
            <person name="Yan C."/>
        </authorList>
    </citation>
    <scope>NUCLEOTIDE SEQUENCE [LARGE SCALE GENOMIC DNA]</scope>
    <source>
        <strain evidence="3 4">SCSIO 66989</strain>
    </source>
</reference>
<dbReference type="KEGG" id="acoa:RB602_00570"/>
<gene>
    <name evidence="3" type="ORF">RB602_00570</name>
</gene>
<keyword evidence="1" id="KW-0732">Signal</keyword>
<sequence>MRNVPFTLFKAAMVAGTAIGLSACSLTIGDDDDAAAPTGGETVTGEAFDSIALSGPDDVIVSAGETASWTVEGDAETLEKLRIRVDGGELKIRRSNNVMQWGKGDGKAIIKVTMPVLKRFSLAGSGDGEVAEMVGDSGEIDLAGSGAISVAKVALERLEVDLAGSGDVVLAGEAQQLEVSMAGSGDVEAAKLKADTVEVSVAGSGDVEIASDGEVDASIAGSGSITVSGKAKCTSDSVGSGKLTCG</sequence>
<evidence type="ECO:0000256" key="1">
    <source>
        <dbReference type="SAM" id="SignalP"/>
    </source>
</evidence>
<dbReference type="RefSeq" id="WP_317081985.1">
    <property type="nucleotide sequence ID" value="NZ_CP136594.1"/>
</dbReference>
<name>A0AA97F856_9SPHN</name>
<dbReference type="PANTHER" id="PTHR39200">
    <property type="entry name" value="HYPOTHETICAL EXPORTED PROTEIN"/>
    <property type="match status" value="1"/>
</dbReference>
<evidence type="ECO:0000313" key="3">
    <source>
        <dbReference type="EMBL" id="WOE75246.1"/>
    </source>
</evidence>
<accession>A0AA97F856</accession>
<feature type="signal peptide" evidence="1">
    <location>
        <begin position="1"/>
        <end position="23"/>
    </location>
</feature>
<dbReference type="Pfam" id="PF10988">
    <property type="entry name" value="DUF2807"/>
    <property type="match status" value="1"/>
</dbReference>
<organism evidence="3 4">
    <name type="scientific">Alterisphingorhabdus coralli</name>
    <dbReference type="NCBI Taxonomy" id="3071408"/>
    <lineage>
        <taxon>Bacteria</taxon>
        <taxon>Pseudomonadati</taxon>
        <taxon>Pseudomonadota</taxon>
        <taxon>Alphaproteobacteria</taxon>
        <taxon>Sphingomonadales</taxon>
        <taxon>Sphingomonadaceae</taxon>
        <taxon>Alterisphingorhabdus (ex Yan et al. 2024)</taxon>
    </lineage>
</organism>
<evidence type="ECO:0000313" key="4">
    <source>
        <dbReference type="Proteomes" id="UP001302429"/>
    </source>
</evidence>
<protein>
    <submittedName>
        <fullName evidence="3">Head GIN domain-containing protein</fullName>
    </submittedName>
</protein>
<dbReference type="AlphaFoldDB" id="A0AA97F856"/>
<dbReference type="InterPro" id="IPR021255">
    <property type="entry name" value="DUF2807"/>
</dbReference>